<feature type="transmembrane region" description="Helical" evidence="1">
    <location>
        <begin position="206"/>
        <end position="226"/>
    </location>
</feature>
<sequence length="265" mass="27339">MNSMELPLVIFTVLSQGAVGLVALTATRQWASDGGSDMAQAPRTAWLTAVALLALGAFAAMFHLGHMGGAVRTLANLESAWLSREGLALGATGALLLAGYLSPGLRARGAATVAAVLGVTAVLVTSMTYAPAGFPALNNALPGVFFLLTAAVLGPALAAPFLPDAHQPAAMRALRAALLVSLVINLVVPCVWLSGGTVMRLTGEAFLAAPLYWLRLALMAASYALARGGRMPAWMLPLLAAQELLGRALFFMLPVHASVNIGNPF</sequence>
<evidence type="ECO:0000313" key="2">
    <source>
        <dbReference type="EMBL" id="WMW64809.1"/>
    </source>
</evidence>
<name>A0ABY9QZ84_9BACT</name>
<feature type="transmembrane region" description="Helical" evidence="1">
    <location>
        <begin position="174"/>
        <end position="194"/>
    </location>
</feature>
<feature type="transmembrane region" description="Helical" evidence="1">
    <location>
        <begin position="86"/>
        <end position="103"/>
    </location>
</feature>
<reference evidence="2" key="1">
    <citation type="submission" date="2023-09" db="EMBL/GenBank/DDBJ databases">
        <authorList>
            <consortium name="CW5 consortium"/>
            <person name="Lu C.-W."/>
        </authorList>
    </citation>
    <scope>NUCLEOTIDE SEQUENCE</scope>
    <source>
        <strain evidence="2">KPS</strain>
    </source>
</reference>
<proteinExistence type="predicted"/>
<dbReference type="GO" id="GO:0016491">
    <property type="term" value="F:oxidoreductase activity"/>
    <property type="evidence" value="ECO:0007669"/>
    <property type="project" value="UniProtKB-KW"/>
</dbReference>
<feature type="transmembrane region" description="Helical" evidence="1">
    <location>
        <begin position="45"/>
        <end position="66"/>
    </location>
</feature>
<keyword evidence="1" id="KW-0472">Membrane</keyword>
<dbReference type="PANTHER" id="PTHR38095:SF2">
    <property type="entry name" value="ANAEROBIC DIMETHYL SULFOXIDE REDUCTASE CHAIN C"/>
    <property type="match status" value="1"/>
</dbReference>
<gene>
    <name evidence="2" type="ORF">KPS_002874</name>
</gene>
<accession>A0ABY9QZ84</accession>
<dbReference type="PANTHER" id="PTHR38095">
    <property type="entry name" value="ANAEROBIC DIMETHYL SULFOXIDE REDUCTASE CHAIN YNFH"/>
    <property type="match status" value="1"/>
</dbReference>
<feature type="transmembrane region" description="Helical" evidence="1">
    <location>
        <begin position="6"/>
        <end position="24"/>
    </location>
</feature>
<evidence type="ECO:0000313" key="3">
    <source>
        <dbReference type="Proteomes" id="UP001180616"/>
    </source>
</evidence>
<keyword evidence="1" id="KW-0812">Transmembrane</keyword>
<dbReference type="Pfam" id="PF04976">
    <property type="entry name" value="DmsC"/>
    <property type="match status" value="1"/>
</dbReference>
<organism evidence="2 3">
    <name type="scientific">Nitratidesulfovibrio liaohensis</name>
    <dbReference type="NCBI Taxonomy" id="2604158"/>
    <lineage>
        <taxon>Bacteria</taxon>
        <taxon>Pseudomonadati</taxon>
        <taxon>Thermodesulfobacteriota</taxon>
        <taxon>Desulfovibrionia</taxon>
        <taxon>Desulfovibrionales</taxon>
        <taxon>Desulfovibrionaceae</taxon>
        <taxon>Nitratidesulfovibrio</taxon>
    </lineage>
</organism>
<evidence type="ECO:0000256" key="1">
    <source>
        <dbReference type="SAM" id="Phobius"/>
    </source>
</evidence>
<feature type="transmembrane region" description="Helical" evidence="1">
    <location>
        <begin position="144"/>
        <end position="162"/>
    </location>
</feature>
<keyword evidence="2" id="KW-0560">Oxidoreductase</keyword>
<dbReference type="EC" id="1.8.5.3" evidence="2"/>
<dbReference type="RefSeq" id="WP_015946099.1">
    <property type="nucleotide sequence ID" value="NZ_CP133659.1"/>
</dbReference>
<protein>
    <submittedName>
        <fullName evidence="2">Dimethyl sulfoxide reductase anchor subunit</fullName>
        <ecNumber evidence="2">1.8.5.3</ecNumber>
    </submittedName>
</protein>
<feature type="transmembrane region" description="Helical" evidence="1">
    <location>
        <begin position="110"/>
        <end position="132"/>
    </location>
</feature>
<keyword evidence="3" id="KW-1185">Reference proteome</keyword>
<dbReference type="EMBL" id="CP133659">
    <property type="protein sequence ID" value="WMW64809.1"/>
    <property type="molecule type" value="Genomic_DNA"/>
</dbReference>
<dbReference type="InterPro" id="IPR007059">
    <property type="entry name" value="DmsC"/>
</dbReference>
<dbReference type="Proteomes" id="UP001180616">
    <property type="component" value="Chromosome"/>
</dbReference>
<keyword evidence="1" id="KW-1133">Transmembrane helix</keyword>